<dbReference type="AlphaFoldDB" id="A0AA40G6S4"/>
<organism evidence="1 2">
    <name type="scientific">Melipona bicolor</name>
    <dbReference type="NCBI Taxonomy" id="60889"/>
    <lineage>
        <taxon>Eukaryota</taxon>
        <taxon>Metazoa</taxon>
        <taxon>Ecdysozoa</taxon>
        <taxon>Arthropoda</taxon>
        <taxon>Hexapoda</taxon>
        <taxon>Insecta</taxon>
        <taxon>Pterygota</taxon>
        <taxon>Neoptera</taxon>
        <taxon>Endopterygota</taxon>
        <taxon>Hymenoptera</taxon>
        <taxon>Apocrita</taxon>
        <taxon>Aculeata</taxon>
        <taxon>Apoidea</taxon>
        <taxon>Anthophila</taxon>
        <taxon>Apidae</taxon>
        <taxon>Melipona</taxon>
    </lineage>
</organism>
<reference evidence="1" key="1">
    <citation type="submission" date="2021-10" db="EMBL/GenBank/DDBJ databases">
        <title>Melipona bicolor Genome sequencing and assembly.</title>
        <authorList>
            <person name="Araujo N.S."/>
            <person name="Arias M.C."/>
        </authorList>
    </citation>
    <scope>NUCLEOTIDE SEQUENCE</scope>
    <source>
        <strain evidence="1">USP_2M_L1-L4_2017</strain>
        <tissue evidence="1">Whole body</tissue>
    </source>
</reference>
<evidence type="ECO:0000313" key="2">
    <source>
        <dbReference type="Proteomes" id="UP001177670"/>
    </source>
</evidence>
<proteinExistence type="predicted"/>
<evidence type="ECO:0000313" key="1">
    <source>
        <dbReference type="EMBL" id="KAK1131748.1"/>
    </source>
</evidence>
<accession>A0AA40G6S4</accession>
<protein>
    <submittedName>
        <fullName evidence="1">Uncharacterized protein</fullName>
    </submittedName>
</protein>
<dbReference type="Proteomes" id="UP001177670">
    <property type="component" value="Unassembled WGS sequence"/>
</dbReference>
<dbReference type="EMBL" id="JAHYIQ010000005">
    <property type="protein sequence ID" value="KAK1131748.1"/>
    <property type="molecule type" value="Genomic_DNA"/>
</dbReference>
<comment type="caution">
    <text evidence="1">The sequence shown here is derived from an EMBL/GenBank/DDBJ whole genome shotgun (WGS) entry which is preliminary data.</text>
</comment>
<name>A0AA40G6S4_9HYME</name>
<keyword evidence="2" id="KW-1185">Reference proteome</keyword>
<sequence length="120" mass="13225">MGDASNVLVTWAKNPKPESQGQRRLGIRAGYPGIPVCSKTPTELTKLALQSSELEVFQQGGYRGIEVSGCTNTRATYRAKPCQLARFLLAGNKELRRLLATSLRDLRQIRSNASECQPSF</sequence>
<gene>
    <name evidence="1" type="ORF">K0M31_015908</name>
</gene>